<comment type="subcellular location">
    <subcellularLocation>
        <location evidence="1">Cell membrane</location>
        <topology evidence="1">Multi-pass membrane protein</topology>
    </subcellularLocation>
</comment>
<keyword evidence="6 7" id="KW-0472">Membrane</keyword>
<keyword evidence="3" id="KW-1003">Cell membrane</keyword>
<dbReference type="PANTHER" id="PTHR34584:SF1">
    <property type="entry name" value="NA(+)_H(+) ANTIPORTER SUBUNIT E1"/>
    <property type="match status" value="1"/>
</dbReference>
<dbReference type="PIRSF" id="PIRSF019239">
    <property type="entry name" value="MrpE"/>
    <property type="match status" value="1"/>
</dbReference>
<dbReference type="PANTHER" id="PTHR34584">
    <property type="entry name" value="NA(+)/H(+) ANTIPORTER SUBUNIT E1"/>
    <property type="match status" value="1"/>
</dbReference>
<evidence type="ECO:0000256" key="4">
    <source>
        <dbReference type="ARBA" id="ARBA00022692"/>
    </source>
</evidence>
<feature type="transmembrane region" description="Helical" evidence="7">
    <location>
        <begin position="5"/>
        <end position="23"/>
    </location>
</feature>
<dbReference type="RefSeq" id="WP_377479698.1">
    <property type="nucleotide sequence ID" value="NZ_JBHUOX010000001.1"/>
</dbReference>
<accession>A0ABW6BSC5</accession>
<dbReference type="EMBL" id="JBHUOX010000001">
    <property type="protein sequence ID" value="MFD2998983.1"/>
    <property type="molecule type" value="Genomic_DNA"/>
</dbReference>
<feature type="transmembrane region" description="Helical" evidence="7">
    <location>
        <begin position="29"/>
        <end position="52"/>
    </location>
</feature>
<gene>
    <name evidence="8" type="ORF">ACFS7Z_01310</name>
</gene>
<keyword evidence="9" id="KW-1185">Reference proteome</keyword>
<organism evidence="8 9">
    <name type="scientific">Pontibacter toksunensis</name>
    <dbReference type="NCBI Taxonomy" id="1332631"/>
    <lineage>
        <taxon>Bacteria</taxon>
        <taxon>Pseudomonadati</taxon>
        <taxon>Bacteroidota</taxon>
        <taxon>Cytophagia</taxon>
        <taxon>Cytophagales</taxon>
        <taxon>Hymenobacteraceae</taxon>
        <taxon>Pontibacter</taxon>
    </lineage>
</organism>
<dbReference type="Proteomes" id="UP001597641">
    <property type="component" value="Unassembled WGS sequence"/>
</dbReference>
<evidence type="ECO:0000256" key="1">
    <source>
        <dbReference type="ARBA" id="ARBA00004651"/>
    </source>
</evidence>
<evidence type="ECO:0000256" key="7">
    <source>
        <dbReference type="SAM" id="Phobius"/>
    </source>
</evidence>
<dbReference type="InterPro" id="IPR002758">
    <property type="entry name" value="Cation_antiport_E"/>
</dbReference>
<comment type="caution">
    <text evidence="8">The sequence shown here is derived from an EMBL/GenBank/DDBJ whole genome shotgun (WGS) entry which is preliminary data.</text>
</comment>
<keyword evidence="5 7" id="KW-1133">Transmembrane helix</keyword>
<evidence type="ECO:0000256" key="2">
    <source>
        <dbReference type="ARBA" id="ARBA00006228"/>
    </source>
</evidence>
<dbReference type="Pfam" id="PF01899">
    <property type="entry name" value="MNHE"/>
    <property type="match status" value="1"/>
</dbReference>
<comment type="similarity">
    <text evidence="2">Belongs to the CPA3 antiporters (TC 2.A.63) subunit E family.</text>
</comment>
<evidence type="ECO:0000313" key="9">
    <source>
        <dbReference type="Proteomes" id="UP001597641"/>
    </source>
</evidence>
<evidence type="ECO:0000256" key="6">
    <source>
        <dbReference type="ARBA" id="ARBA00023136"/>
    </source>
</evidence>
<reference evidence="9" key="1">
    <citation type="journal article" date="2019" name="Int. J. Syst. Evol. Microbiol.">
        <title>The Global Catalogue of Microorganisms (GCM) 10K type strain sequencing project: providing services to taxonomists for standard genome sequencing and annotation.</title>
        <authorList>
            <consortium name="The Broad Institute Genomics Platform"/>
            <consortium name="The Broad Institute Genome Sequencing Center for Infectious Disease"/>
            <person name="Wu L."/>
            <person name="Ma J."/>
        </authorList>
    </citation>
    <scope>NUCLEOTIDE SEQUENCE [LARGE SCALE GENOMIC DNA]</scope>
    <source>
        <strain evidence="9">KCTC 23984</strain>
    </source>
</reference>
<name>A0ABW6BSC5_9BACT</name>
<evidence type="ECO:0000256" key="3">
    <source>
        <dbReference type="ARBA" id="ARBA00022475"/>
    </source>
</evidence>
<keyword evidence="4 7" id="KW-0812">Transmembrane</keyword>
<evidence type="ECO:0000313" key="8">
    <source>
        <dbReference type="EMBL" id="MFD2998983.1"/>
    </source>
</evidence>
<sequence>MKLFFYHFIFTLVAVFILLRQGLLRLLPYSAATAFLAFVVVFILLWLSSWFYNRDYFRKLPKGINFGLFFMKELLIANVKIAFDILTPHYYMNPAVIAIPLRVRTNFEIMLLANMITLTPGTLSIDVSKNRKILYVHALYIKNNDTEKLKQQIKDGFERRLIELTT</sequence>
<evidence type="ECO:0000256" key="5">
    <source>
        <dbReference type="ARBA" id="ARBA00022989"/>
    </source>
</evidence>
<protein>
    <submittedName>
        <fullName evidence="8">Na+/H+ antiporter subunit E</fullName>
    </submittedName>
</protein>
<proteinExistence type="inferred from homology"/>